<dbReference type="SUPFAM" id="SSF110921">
    <property type="entry name" value="2-isopropylmalate synthase LeuA, allosteric (dimerisation) domain"/>
    <property type="match status" value="1"/>
</dbReference>
<evidence type="ECO:0000256" key="1">
    <source>
        <dbReference type="ARBA" id="ARBA00004743"/>
    </source>
</evidence>
<keyword evidence="12" id="KW-1185">Reference proteome</keyword>
<dbReference type="Gene3D" id="3.30.160.270">
    <property type="match status" value="1"/>
</dbReference>
<dbReference type="Pfam" id="PF00682">
    <property type="entry name" value="HMGL-like"/>
    <property type="match status" value="1"/>
</dbReference>
<evidence type="ECO:0000256" key="2">
    <source>
        <dbReference type="ARBA" id="ARBA00006154"/>
    </source>
</evidence>
<proteinExistence type="inferred from homology"/>
<reference evidence="11" key="1">
    <citation type="submission" date="2021-08" db="EMBL/GenBank/DDBJ databases">
        <title>Comparative analyses of Brucepasteria parasyntrophica and Teretinema zuelzerae.</title>
        <authorList>
            <person name="Song Y."/>
            <person name="Brune A."/>
        </authorList>
    </citation>
    <scope>NUCLEOTIDE SEQUENCE</scope>
    <source>
        <strain evidence="11">DSM 1903</strain>
    </source>
</reference>
<dbReference type="InterPro" id="IPR002034">
    <property type="entry name" value="AIPM/Hcit_synth_CS"/>
</dbReference>
<dbReference type="EC" id="2.3.3.21" evidence="8"/>
<dbReference type="InterPro" id="IPR013785">
    <property type="entry name" value="Aldolase_TIM"/>
</dbReference>
<keyword evidence="11" id="KW-0012">Acyltransferase</keyword>
<dbReference type="AlphaFoldDB" id="A0AAE3EJK9"/>
<dbReference type="EMBL" id="JAINWA010000003">
    <property type="protein sequence ID" value="MCD1654963.1"/>
    <property type="molecule type" value="Genomic_DNA"/>
</dbReference>
<gene>
    <name evidence="11" type="primary">cimA</name>
    <name evidence="11" type="ORF">K7J14_09655</name>
</gene>
<evidence type="ECO:0000259" key="10">
    <source>
        <dbReference type="PROSITE" id="PS50991"/>
    </source>
</evidence>
<dbReference type="InterPro" id="IPR005675">
    <property type="entry name" value="Citramal_synthase"/>
</dbReference>
<evidence type="ECO:0000256" key="9">
    <source>
        <dbReference type="RuleBase" id="RU003523"/>
    </source>
</evidence>
<dbReference type="PANTHER" id="PTHR43538">
    <property type="entry name" value="ALPHA-IPM SYNTHASE/HOMOCITRATE SYNTHASE"/>
    <property type="match status" value="1"/>
</dbReference>
<protein>
    <recommendedName>
        <fullName evidence="8">Citramalate synthase</fullName>
        <ecNumber evidence="8">2.3.3.21</ecNumber>
    </recommendedName>
</protein>
<dbReference type="InterPro" id="IPR036230">
    <property type="entry name" value="LeuA_allosteric_dom_sf"/>
</dbReference>
<evidence type="ECO:0000313" key="11">
    <source>
        <dbReference type="EMBL" id="MCD1654963.1"/>
    </source>
</evidence>
<dbReference type="NCBIfam" id="TIGR00977">
    <property type="entry name" value="citramal_synth"/>
    <property type="match status" value="1"/>
</dbReference>
<dbReference type="PROSITE" id="PS00816">
    <property type="entry name" value="AIPM_HOMOCIT_SYNTH_2"/>
    <property type="match status" value="1"/>
</dbReference>
<dbReference type="PROSITE" id="PS00815">
    <property type="entry name" value="AIPM_HOMOCIT_SYNTH_1"/>
    <property type="match status" value="1"/>
</dbReference>
<evidence type="ECO:0000256" key="5">
    <source>
        <dbReference type="ARBA" id="ARBA00022679"/>
    </source>
</evidence>
<dbReference type="SUPFAM" id="SSF51569">
    <property type="entry name" value="Aldolase"/>
    <property type="match status" value="1"/>
</dbReference>
<comment type="catalytic activity">
    <reaction evidence="7">
        <text>pyruvate + acetyl-CoA + H2O = (3R)-citramalate + CoA + H(+)</text>
        <dbReference type="Rhea" id="RHEA:19045"/>
        <dbReference type="ChEBI" id="CHEBI:15361"/>
        <dbReference type="ChEBI" id="CHEBI:15377"/>
        <dbReference type="ChEBI" id="CHEBI:15378"/>
        <dbReference type="ChEBI" id="CHEBI:30934"/>
        <dbReference type="ChEBI" id="CHEBI:57287"/>
        <dbReference type="ChEBI" id="CHEBI:57288"/>
        <dbReference type="EC" id="2.3.3.21"/>
    </reaction>
</comment>
<dbReference type="Gene3D" id="3.20.20.70">
    <property type="entry name" value="Aldolase class I"/>
    <property type="match status" value="1"/>
</dbReference>
<keyword evidence="6" id="KW-0100">Branched-chain amino acid biosynthesis</keyword>
<evidence type="ECO:0000313" key="12">
    <source>
        <dbReference type="Proteomes" id="UP001198163"/>
    </source>
</evidence>
<feature type="domain" description="Pyruvate carboxyltransferase" evidence="10">
    <location>
        <begin position="18"/>
        <end position="280"/>
    </location>
</feature>
<dbReference type="GO" id="GO:0003852">
    <property type="term" value="F:2-isopropylmalate synthase activity"/>
    <property type="evidence" value="ECO:0007669"/>
    <property type="project" value="InterPro"/>
</dbReference>
<keyword evidence="3" id="KW-0028">Amino-acid biosynthesis</keyword>
<accession>A0AAE3EJK9</accession>
<dbReference type="GO" id="GO:0009098">
    <property type="term" value="P:L-leucine biosynthetic process"/>
    <property type="evidence" value="ECO:0007669"/>
    <property type="project" value="InterPro"/>
</dbReference>
<dbReference type="PROSITE" id="PS50991">
    <property type="entry name" value="PYR_CT"/>
    <property type="match status" value="1"/>
</dbReference>
<comment type="similarity">
    <text evidence="2 9">Belongs to the alpha-IPM synthase/homocitrate synthase family.</text>
</comment>
<dbReference type="InterPro" id="IPR000891">
    <property type="entry name" value="PYR_CT"/>
</dbReference>
<dbReference type="Pfam" id="PF08502">
    <property type="entry name" value="LeuA_dimer"/>
    <property type="match status" value="1"/>
</dbReference>
<dbReference type="InterPro" id="IPR054691">
    <property type="entry name" value="LeuA/HCS_post-cat"/>
</dbReference>
<organism evidence="11 12">
    <name type="scientific">Teretinema zuelzerae</name>
    <dbReference type="NCBI Taxonomy" id="156"/>
    <lineage>
        <taxon>Bacteria</taxon>
        <taxon>Pseudomonadati</taxon>
        <taxon>Spirochaetota</taxon>
        <taxon>Spirochaetia</taxon>
        <taxon>Spirochaetales</taxon>
        <taxon>Treponemataceae</taxon>
        <taxon>Teretinema</taxon>
    </lineage>
</organism>
<evidence type="ECO:0000256" key="4">
    <source>
        <dbReference type="ARBA" id="ARBA00022624"/>
    </source>
</evidence>
<dbReference type="InterPro" id="IPR013709">
    <property type="entry name" value="2-isopropylmalate_synth_dimer"/>
</dbReference>
<dbReference type="GO" id="GO:0009097">
    <property type="term" value="P:isoleucine biosynthetic process"/>
    <property type="evidence" value="ECO:0007669"/>
    <property type="project" value="UniProtKB-UniRule"/>
</dbReference>
<dbReference type="Pfam" id="PF22617">
    <property type="entry name" value="HCS_D2"/>
    <property type="match status" value="1"/>
</dbReference>
<dbReference type="Proteomes" id="UP001198163">
    <property type="component" value="Unassembled WGS sequence"/>
</dbReference>
<dbReference type="CDD" id="cd07941">
    <property type="entry name" value="DRE_TIM_LeuA3"/>
    <property type="match status" value="1"/>
</dbReference>
<evidence type="ECO:0000256" key="6">
    <source>
        <dbReference type="ARBA" id="ARBA00023304"/>
    </source>
</evidence>
<dbReference type="PANTHER" id="PTHR43538:SF1">
    <property type="entry name" value="(R)-CITRAMALATE SYNTHASE"/>
    <property type="match status" value="1"/>
</dbReference>
<dbReference type="GO" id="GO:0043714">
    <property type="term" value="F:(R)-citramalate synthase activity"/>
    <property type="evidence" value="ECO:0007669"/>
    <property type="project" value="UniProtKB-UniRule"/>
</dbReference>
<evidence type="ECO:0000256" key="3">
    <source>
        <dbReference type="ARBA" id="ARBA00022605"/>
    </source>
</evidence>
<dbReference type="Gene3D" id="1.10.238.260">
    <property type="match status" value="1"/>
</dbReference>
<sequence>MKDQKDGAQDKNGLLRNVHIFDSTLRDGAQGEGISFSVQDKLHIVRALDELGVAFIEAGNPGSNPKDLEFFEEVKKIELSNSHLVAFGSTRRKDIDASSDQNLRSLLAAGTEYVCIFGKTWDFHVTEILRSTLVENLAMIRDTVAFLVGEGRTVFYDAEHYFDAFRSNPGYAMETLRAAAEGGASALVLCDTNGGTLPDDIQLMTEKVVAEFGIPVGIHCHNDTGMAVASSILAVKGGAVQVQGTMLGFGERTGNANLSTIIANLELKMHIPCIPAGRVADLTPVARRIAEIANINLEGGMPFVGHNAFAHKAGMHIDAVTKNSTAYEHVPPDAVGNERTFLMSEVAGRSMIIEKIRKFDPNIKKDTPLAAQIVARVKELEHEGYQFEGAEGSFELLVRKNMGKYKPFFDLHYYKIIGEQPIDDVTCTAFAQVKIGVEGEMAITAGEGDGPVHALDCALRKGLERFYPGVRQIRLTDFKVRVLDSRSATAAKVRVLIESTDGEEVWTTVGVSSDLIEASWLALVDSFEYKLITDVEKRFRAYL</sequence>
<comment type="pathway">
    <text evidence="1">Amino-acid biosynthesis; L-isoleucine biosynthesis; 2-oxobutanoate from pyruvate: step 1/3.</text>
</comment>
<dbReference type="RefSeq" id="WP_230755661.1">
    <property type="nucleotide sequence ID" value="NZ_JAINWA010000003.1"/>
</dbReference>
<evidence type="ECO:0000256" key="7">
    <source>
        <dbReference type="ARBA" id="ARBA00048263"/>
    </source>
</evidence>
<comment type="caution">
    <text evidence="11">The sequence shown here is derived from an EMBL/GenBank/DDBJ whole genome shotgun (WGS) entry which is preliminary data.</text>
</comment>
<keyword evidence="4" id="KW-0412">Isoleucine biosynthesis</keyword>
<evidence type="ECO:0000256" key="8">
    <source>
        <dbReference type="NCBIfam" id="TIGR00977"/>
    </source>
</evidence>
<keyword evidence="5 9" id="KW-0808">Transferase</keyword>
<dbReference type="SMART" id="SM00917">
    <property type="entry name" value="LeuA_dimer"/>
    <property type="match status" value="1"/>
</dbReference>
<name>A0AAE3EJK9_9SPIR</name>